<evidence type="ECO:0000256" key="4">
    <source>
        <dbReference type="ARBA" id="ARBA00023002"/>
    </source>
</evidence>
<reference evidence="6" key="2">
    <citation type="submission" date="2021-12" db="EMBL/GenBank/DDBJ databases">
        <title>Resequencing data analysis of finger millet.</title>
        <authorList>
            <person name="Hatakeyama M."/>
            <person name="Aluri S."/>
            <person name="Balachadran M.T."/>
            <person name="Sivarajan S.R."/>
            <person name="Poveda L."/>
            <person name="Shimizu-Inatsugi R."/>
            <person name="Schlapbach R."/>
            <person name="Sreeman S.M."/>
            <person name="Shimizu K.K."/>
        </authorList>
    </citation>
    <scope>NUCLEOTIDE SEQUENCE</scope>
</reference>
<evidence type="ECO:0000313" key="6">
    <source>
        <dbReference type="EMBL" id="GJM84795.1"/>
    </source>
</evidence>
<evidence type="ECO:0000259" key="5">
    <source>
        <dbReference type="Pfam" id="PF00732"/>
    </source>
</evidence>
<dbReference type="Proteomes" id="UP001054889">
    <property type="component" value="Unassembled WGS sequence"/>
</dbReference>
<feature type="domain" description="Glucose-methanol-choline oxidoreductase N-terminal" evidence="5">
    <location>
        <begin position="1"/>
        <end position="77"/>
    </location>
</feature>
<gene>
    <name evidence="6" type="primary">ga00501</name>
    <name evidence="6" type="ORF">PR202_ga00501</name>
</gene>
<reference evidence="6" key="1">
    <citation type="journal article" date="2018" name="DNA Res.">
        <title>Multiple hybrid de novo genome assembly of finger millet, an orphan allotetraploid crop.</title>
        <authorList>
            <person name="Hatakeyama M."/>
            <person name="Aluri S."/>
            <person name="Balachadran M.T."/>
            <person name="Sivarajan S.R."/>
            <person name="Patrignani A."/>
            <person name="Gruter S."/>
            <person name="Poveda L."/>
            <person name="Shimizu-Inatsugi R."/>
            <person name="Baeten J."/>
            <person name="Francoijs K.J."/>
            <person name="Nataraja K.N."/>
            <person name="Reddy Y.A.N."/>
            <person name="Phadnis S."/>
            <person name="Ravikumar R.L."/>
            <person name="Schlapbach R."/>
            <person name="Sreeman S.M."/>
            <person name="Shimizu K.K."/>
        </authorList>
    </citation>
    <scope>NUCLEOTIDE SEQUENCE</scope>
</reference>
<protein>
    <recommendedName>
        <fullName evidence="5">Glucose-methanol-choline oxidoreductase N-terminal domain-containing protein</fullName>
    </recommendedName>
</protein>
<dbReference type="PANTHER" id="PTHR46056">
    <property type="entry name" value="LONG-CHAIN-ALCOHOL OXIDASE"/>
    <property type="match status" value="1"/>
</dbReference>
<dbReference type="Pfam" id="PF00732">
    <property type="entry name" value="GMC_oxred_N"/>
    <property type="match status" value="1"/>
</dbReference>
<dbReference type="EMBL" id="BQKI01000001">
    <property type="protein sequence ID" value="GJM84795.1"/>
    <property type="molecule type" value="Genomic_DNA"/>
</dbReference>
<keyword evidence="2" id="KW-0285">Flavoprotein</keyword>
<evidence type="ECO:0000256" key="2">
    <source>
        <dbReference type="ARBA" id="ARBA00022630"/>
    </source>
</evidence>
<dbReference type="InterPro" id="IPR000172">
    <property type="entry name" value="GMC_OxRdtase_N"/>
</dbReference>
<evidence type="ECO:0000313" key="7">
    <source>
        <dbReference type="Proteomes" id="UP001054889"/>
    </source>
</evidence>
<comment type="caution">
    <text evidence="6">The sequence shown here is derived from an EMBL/GenBank/DDBJ whole genome shotgun (WGS) entry which is preliminary data.</text>
</comment>
<keyword evidence="7" id="KW-1185">Reference proteome</keyword>
<keyword evidence="4" id="KW-0560">Oxidoreductase</keyword>
<comment type="similarity">
    <text evidence="1">Belongs to the GMC oxidoreductase family.</text>
</comment>
<dbReference type="GO" id="GO:0050660">
    <property type="term" value="F:flavin adenine dinucleotide binding"/>
    <property type="evidence" value="ECO:0007669"/>
    <property type="project" value="InterPro"/>
</dbReference>
<organism evidence="6 7">
    <name type="scientific">Eleusine coracana subsp. coracana</name>
    <dbReference type="NCBI Taxonomy" id="191504"/>
    <lineage>
        <taxon>Eukaryota</taxon>
        <taxon>Viridiplantae</taxon>
        <taxon>Streptophyta</taxon>
        <taxon>Embryophyta</taxon>
        <taxon>Tracheophyta</taxon>
        <taxon>Spermatophyta</taxon>
        <taxon>Magnoliopsida</taxon>
        <taxon>Liliopsida</taxon>
        <taxon>Poales</taxon>
        <taxon>Poaceae</taxon>
        <taxon>PACMAD clade</taxon>
        <taxon>Chloridoideae</taxon>
        <taxon>Cynodonteae</taxon>
        <taxon>Eleusininae</taxon>
        <taxon>Eleusine</taxon>
    </lineage>
</organism>
<dbReference type="GO" id="GO:0016614">
    <property type="term" value="F:oxidoreductase activity, acting on CH-OH group of donors"/>
    <property type="evidence" value="ECO:0007669"/>
    <property type="project" value="InterPro"/>
</dbReference>
<proteinExistence type="inferred from homology"/>
<accession>A0AAV5BDA9</accession>
<evidence type="ECO:0000256" key="1">
    <source>
        <dbReference type="ARBA" id="ARBA00010790"/>
    </source>
</evidence>
<dbReference type="AlphaFoldDB" id="A0AAV5BDA9"/>
<name>A0AAV5BDA9_ELECO</name>
<evidence type="ECO:0000256" key="3">
    <source>
        <dbReference type="ARBA" id="ARBA00022827"/>
    </source>
</evidence>
<keyword evidence="3" id="KW-0274">FAD</keyword>
<dbReference type="PANTHER" id="PTHR46056:SF2">
    <property type="entry name" value="OS10G0474800 PROTEIN"/>
    <property type="match status" value="1"/>
</dbReference>
<sequence>MDRHYEKGGIFCSTNVTTVLFAGTTVGGGSAVNWCPASIRNPEAVKREWAREHGLPVFASLEYGRAMDAVYTRLGVAAV</sequence>